<name>A0A6G6GP15_9FLAO</name>
<dbReference type="PANTHER" id="PTHR21666:SF288">
    <property type="entry name" value="CELL DIVISION PROTEIN YTFB"/>
    <property type="match status" value="1"/>
</dbReference>
<dbReference type="Pfam" id="PF01551">
    <property type="entry name" value="Peptidase_M23"/>
    <property type="match status" value="1"/>
</dbReference>
<evidence type="ECO:0000313" key="8">
    <source>
        <dbReference type="EMBL" id="QIE59451.1"/>
    </source>
</evidence>
<keyword evidence="6" id="KW-0482">Metalloprotease</keyword>
<dbReference type="GO" id="GO:0004222">
    <property type="term" value="F:metalloendopeptidase activity"/>
    <property type="evidence" value="ECO:0007669"/>
    <property type="project" value="TreeGrafter"/>
</dbReference>
<evidence type="ECO:0000313" key="9">
    <source>
        <dbReference type="Proteomes" id="UP000505306"/>
    </source>
</evidence>
<reference evidence="8 9" key="1">
    <citation type="submission" date="2020-02" db="EMBL/GenBank/DDBJ databases">
        <title>Complete genome sequence of Flavobacteriaceae bacterium.</title>
        <authorList>
            <person name="Kim S.-J."/>
            <person name="Kim Y.-S."/>
            <person name="Kim K.-H."/>
        </authorList>
    </citation>
    <scope>NUCLEOTIDE SEQUENCE [LARGE SCALE GENOMIC DNA]</scope>
    <source>
        <strain evidence="8 9">RR4-40</strain>
    </source>
</reference>
<dbReference type="GO" id="GO:0006508">
    <property type="term" value="P:proteolysis"/>
    <property type="evidence" value="ECO:0007669"/>
    <property type="project" value="UniProtKB-KW"/>
</dbReference>
<evidence type="ECO:0000256" key="5">
    <source>
        <dbReference type="ARBA" id="ARBA00022833"/>
    </source>
</evidence>
<evidence type="ECO:0000256" key="4">
    <source>
        <dbReference type="ARBA" id="ARBA00022801"/>
    </source>
</evidence>
<keyword evidence="3" id="KW-0479">Metal-binding</keyword>
<accession>A0A6G6GP15</accession>
<dbReference type="CDD" id="cd12797">
    <property type="entry name" value="M23_peptidase"/>
    <property type="match status" value="1"/>
</dbReference>
<dbReference type="PANTHER" id="PTHR21666">
    <property type="entry name" value="PEPTIDASE-RELATED"/>
    <property type="match status" value="1"/>
</dbReference>
<dbReference type="EMBL" id="CP049057">
    <property type="protein sequence ID" value="QIE59451.1"/>
    <property type="molecule type" value="Genomic_DNA"/>
</dbReference>
<dbReference type="GO" id="GO:0046872">
    <property type="term" value="F:metal ion binding"/>
    <property type="evidence" value="ECO:0007669"/>
    <property type="project" value="UniProtKB-KW"/>
</dbReference>
<keyword evidence="9" id="KW-1185">Reference proteome</keyword>
<dbReference type="Proteomes" id="UP000505306">
    <property type="component" value="Chromosome"/>
</dbReference>
<keyword evidence="2" id="KW-0645">Protease</keyword>
<gene>
    <name evidence="8" type="ORF">G5B37_07700</name>
</gene>
<evidence type="ECO:0000259" key="7">
    <source>
        <dbReference type="Pfam" id="PF01551"/>
    </source>
</evidence>
<dbReference type="InterPro" id="IPR050570">
    <property type="entry name" value="Cell_wall_metabolism_enzyme"/>
</dbReference>
<keyword evidence="5" id="KW-0862">Zinc</keyword>
<dbReference type="AlphaFoldDB" id="A0A6G6GP15"/>
<dbReference type="KEGG" id="mgel:G5B37_07700"/>
<evidence type="ECO:0000256" key="2">
    <source>
        <dbReference type="ARBA" id="ARBA00022670"/>
    </source>
</evidence>
<feature type="domain" description="M23ase beta-sheet core" evidence="7">
    <location>
        <begin position="90"/>
        <end position="187"/>
    </location>
</feature>
<dbReference type="InterPro" id="IPR016047">
    <property type="entry name" value="M23ase_b-sheet_dom"/>
</dbReference>
<comment type="cofactor">
    <cofactor evidence="1">
        <name>Zn(2+)</name>
        <dbReference type="ChEBI" id="CHEBI:29105"/>
    </cofactor>
</comment>
<proteinExistence type="predicted"/>
<dbReference type="RefSeq" id="WP_164679466.1">
    <property type="nucleotide sequence ID" value="NZ_CP049057.1"/>
</dbReference>
<protein>
    <submittedName>
        <fullName evidence="8">Peptidoglycan DD-metalloendopeptidase family protein</fullName>
    </submittedName>
</protein>
<dbReference type="InterPro" id="IPR011055">
    <property type="entry name" value="Dup_hybrid_motif"/>
</dbReference>
<organism evidence="8 9">
    <name type="scientific">Rasiella rasia</name>
    <dbReference type="NCBI Taxonomy" id="2744027"/>
    <lineage>
        <taxon>Bacteria</taxon>
        <taxon>Pseudomonadati</taxon>
        <taxon>Bacteroidota</taxon>
        <taxon>Flavobacteriia</taxon>
        <taxon>Flavobacteriales</taxon>
        <taxon>Flavobacteriaceae</taxon>
        <taxon>Rasiella</taxon>
    </lineage>
</organism>
<sequence>MRNLEKVSLHTLFPTIHFNKVVVPDMSTGSDFFEKDIQHENLVTAAERLFTFQEQHPNALLANGYLEERSFYNTDRFKRTINGISEYRNIHLGTDFWLPARTPVHTPYAGEVVISHHNNYHKDYGPLVVVAHHLKNVQFYTLYGHLSEDSLALSPKGKKLNAGDFLAFLGNEQENGHWVPHLHFQLITDLLGQTENYNGVAYNSEIERWKKLCPDPDIIFKESLH</sequence>
<keyword evidence="4" id="KW-0378">Hydrolase</keyword>
<dbReference type="SUPFAM" id="SSF51261">
    <property type="entry name" value="Duplicated hybrid motif"/>
    <property type="match status" value="1"/>
</dbReference>
<evidence type="ECO:0000256" key="3">
    <source>
        <dbReference type="ARBA" id="ARBA00022723"/>
    </source>
</evidence>
<dbReference type="Gene3D" id="2.70.70.10">
    <property type="entry name" value="Glucose Permease (Domain IIA)"/>
    <property type="match status" value="1"/>
</dbReference>
<evidence type="ECO:0000256" key="1">
    <source>
        <dbReference type="ARBA" id="ARBA00001947"/>
    </source>
</evidence>
<evidence type="ECO:0000256" key="6">
    <source>
        <dbReference type="ARBA" id="ARBA00023049"/>
    </source>
</evidence>